<evidence type="ECO:0000256" key="1">
    <source>
        <dbReference type="ARBA" id="ARBA00004370"/>
    </source>
</evidence>
<comment type="similarity">
    <text evidence="2">Belongs to the polycystin family.</text>
</comment>
<keyword evidence="6" id="KW-0472">Membrane</keyword>
<keyword evidence="3" id="KW-0812">Transmembrane</keyword>
<protein>
    <recommendedName>
        <fullName evidence="7">REJ domain-containing protein</fullName>
    </recommendedName>
</protein>
<dbReference type="Pfam" id="PF02010">
    <property type="entry name" value="REJ"/>
    <property type="match status" value="1"/>
</dbReference>
<keyword evidence="9" id="KW-1185">Reference proteome</keyword>
<accession>A0ABN8RSL1</accession>
<organism evidence="8 9">
    <name type="scientific">Porites evermanni</name>
    <dbReference type="NCBI Taxonomy" id="104178"/>
    <lineage>
        <taxon>Eukaryota</taxon>
        <taxon>Metazoa</taxon>
        <taxon>Cnidaria</taxon>
        <taxon>Anthozoa</taxon>
        <taxon>Hexacorallia</taxon>
        <taxon>Scleractinia</taxon>
        <taxon>Fungiina</taxon>
        <taxon>Poritidae</taxon>
        <taxon>Porites</taxon>
    </lineage>
</organism>
<dbReference type="PANTHER" id="PTHR46730">
    <property type="entry name" value="POLYCYSTIN-1"/>
    <property type="match status" value="1"/>
</dbReference>
<proteinExistence type="inferred from homology"/>
<dbReference type="InterPro" id="IPR002859">
    <property type="entry name" value="PKD/REJ-like"/>
</dbReference>
<evidence type="ECO:0000313" key="9">
    <source>
        <dbReference type="Proteomes" id="UP001159427"/>
    </source>
</evidence>
<comment type="caution">
    <text evidence="8">The sequence shown here is derived from an EMBL/GenBank/DDBJ whole genome shotgun (WGS) entry which is preliminary data.</text>
</comment>
<name>A0ABN8RSL1_9CNID</name>
<keyword evidence="5" id="KW-1133">Transmembrane helix</keyword>
<evidence type="ECO:0000256" key="2">
    <source>
        <dbReference type="ARBA" id="ARBA00007200"/>
    </source>
</evidence>
<evidence type="ECO:0000256" key="4">
    <source>
        <dbReference type="ARBA" id="ARBA00022737"/>
    </source>
</evidence>
<evidence type="ECO:0000256" key="3">
    <source>
        <dbReference type="ARBA" id="ARBA00022692"/>
    </source>
</evidence>
<dbReference type="PANTHER" id="PTHR46730:SF1">
    <property type="entry name" value="PLAT DOMAIN-CONTAINING PROTEIN"/>
    <property type="match status" value="1"/>
</dbReference>
<dbReference type="PROSITE" id="PS51111">
    <property type="entry name" value="REJ"/>
    <property type="match status" value="1"/>
</dbReference>
<dbReference type="EMBL" id="CALNXI010001978">
    <property type="protein sequence ID" value="CAH3180751.1"/>
    <property type="molecule type" value="Genomic_DNA"/>
</dbReference>
<reference evidence="8 9" key="1">
    <citation type="submission" date="2022-05" db="EMBL/GenBank/DDBJ databases">
        <authorList>
            <consortium name="Genoscope - CEA"/>
            <person name="William W."/>
        </authorList>
    </citation>
    <scope>NUCLEOTIDE SEQUENCE [LARGE SCALE GENOMIC DNA]</scope>
</reference>
<dbReference type="Proteomes" id="UP001159427">
    <property type="component" value="Unassembled WGS sequence"/>
</dbReference>
<comment type="subcellular location">
    <subcellularLocation>
        <location evidence="1">Membrane</location>
    </subcellularLocation>
</comment>
<evidence type="ECO:0000256" key="5">
    <source>
        <dbReference type="ARBA" id="ARBA00022989"/>
    </source>
</evidence>
<feature type="domain" description="REJ" evidence="7">
    <location>
        <begin position="1"/>
        <end position="226"/>
    </location>
</feature>
<gene>
    <name evidence="8" type="ORF">PEVE_00013084</name>
</gene>
<evidence type="ECO:0000256" key="6">
    <source>
        <dbReference type="ARBA" id="ARBA00023136"/>
    </source>
</evidence>
<dbReference type="InterPro" id="IPR014010">
    <property type="entry name" value="REJ_dom"/>
</dbReference>
<keyword evidence="4" id="KW-0677">Repeat</keyword>
<evidence type="ECO:0000313" key="8">
    <source>
        <dbReference type="EMBL" id="CAH3180751.1"/>
    </source>
</evidence>
<sequence length="226" mass="24390">MSKDKYNATVVQRSVQSVQQALIEGLPENAPVLQSVLQWRLVSEAELSASESAEGTLEREGSSEWIINRRSLPVGIYQVKFTASFQIGDSGAPQTIQAFNFGFIEVIAAPLRAIIDGGSSARWGSVETVTVDGSLSYDGDIGLGNHDGVEFTWYCREAIENGPVSNDCFGAFVDGANALAVIIDTSVLDVGKTYFLCLNVSKDVRSAFAEMTFEIVAGQIPQVKLR</sequence>
<evidence type="ECO:0000259" key="7">
    <source>
        <dbReference type="PROSITE" id="PS51111"/>
    </source>
</evidence>